<dbReference type="EMBL" id="BAAAUV010000004">
    <property type="protein sequence ID" value="GAA3205194.1"/>
    <property type="molecule type" value="Genomic_DNA"/>
</dbReference>
<dbReference type="Gene3D" id="3.20.20.140">
    <property type="entry name" value="Metal-dependent hydrolases"/>
    <property type="match status" value="1"/>
</dbReference>
<keyword evidence="4" id="KW-1185">Reference proteome</keyword>
<dbReference type="Proteomes" id="UP001501237">
    <property type="component" value="Unassembled WGS sequence"/>
</dbReference>
<dbReference type="PANTHER" id="PTHR21240:SF28">
    <property type="entry name" value="ISO-OROTATE DECARBOXYLASE (EUROFUNG)"/>
    <property type="match status" value="1"/>
</dbReference>
<dbReference type="InterPro" id="IPR032466">
    <property type="entry name" value="Metal_Hydrolase"/>
</dbReference>
<sequence>MTRKDFVVSADGHILEPVDLFKTRLPKHLRDRAVWEEDFEIEPLVEGGARHFRRLHTPGFEGWTISRYRQTTGRMPEGDPEQVLEDMDIDGVDVQVMHPNLSLFGLYSDDHELSMAHARVYNDYVVERFTPYFNRIAPTAPVPLTDIGEAVAEIERVAASGFRAVLLPAIPPKPYYSRDYDPVWAAAQANGVQIFIHTQTGGVKVNDPESTTLKVVMQNAAQVNQPMTDKAASKRMVTQCIYSTITPQQVICELIGGGVPERYPDLHFALIEFNAHWLASLVGSMDKCWVTGIGQDSDWWLGHWDTDRPATDQPNMAQLFKLNEKWPYPLKPSEYVKRQFHISFQDDPVAVACRHITGLSTIVWGNDYPHAEGTFRGSRELLAKQLGDLPDDERAPIVGGTLASILGYAPILG</sequence>
<name>A0ABP6Q560_9ACTN</name>
<organism evidence="3 4">
    <name type="scientific">Actinocorallia longicatena</name>
    <dbReference type="NCBI Taxonomy" id="111803"/>
    <lineage>
        <taxon>Bacteria</taxon>
        <taxon>Bacillati</taxon>
        <taxon>Actinomycetota</taxon>
        <taxon>Actinomycetes</taxon>
        <taxon>Streptosporangiales</taxon>
        <taxon>Thermomonosporaceae</taxon>
        <taxon>Actinocorallia</taxon>
    </lineage>
</organism>
<evidence type="ECO:0000259" key="2">
    <source>
        <dbReference type="Pfam" id="PF04909"/>
    </source>
</evidence>
<dbReference type="Pfam" id="PF04909">
    <property type="entry name" value="Amidohydro_2"/>
    <property type="match status" value="1"/>
</dbReference>
<evidence type="ECO:0000313" key="4">
    <source>
        <dbReference type="Proteomes" id="UP001501237"/>
    </source>
</evidence>
<protein>
    <submittedName>
        <fullName evidence="3">Amidohydrolase family protein</fullName>
    </submittedName>
</protein>
<dbReference type="RefSeq" id="WP_344825188.1">
    <property type="nucleotide sequence ID" value="NZ_BAAAUV010000004.1"/>
</dbReference>
<accession>A0ABP6Q560</accession>
<reference evidence="4" key="1">
    <citation type="journal article" date="2019" name="Int. J. Syst. Evol. Microbiol.">
        <title>The Global Catalogue of Microorganisms (GCM) 10K type strain sequencing project: providing services to taxonomists for standard genome sequencing and annotation.</title>
        <authorList>
            <consortium name="The Broad Institute Genomics Platform"/>
            <consortium name="The Broad Institute Genome Sequencing Center for Infectious Disease"/>
            <person name="Wu L."/>
            <person name="Ma J."/>
        </authorList>
    </citation>
    <scope>NUCLEOTIDE SEQUENCE [LARGE SCALE GENOMIC DNA]</scope>
    <source>
        <strain evidence="4">JCM 9377</strain>
    </source>
</reference>
<gene>
    <name evidence="3" type="ORF">GCM10010468_20080</name>
</gene>
<comment type="caution">
    <text evidence="3">The sequence shown here is derived from an EMBL/GenBank/DDBJ whole genome shotgun (WGS) entry which is preliminary data.</text>
</comment>
<dbReference type="SUPFAM" id="SSF51556">
    <property type="entry name" value="Metallo-dependent hydrolases"/>
    <property type="match status" value="1"/>
</dbReference>
<evidence type="ECO:0000256" key="1">
    <source>
        <dbReference type="ARBA" id="ARBA00023239"/>
    </source>
</evidence>
<dbReference type="InterPro" id="IPR032465">
    <property type="entry name" value="ACMSD"/>
</dbReference>
<feature type="domain" description="Amidohydrolase-related" evidence="2">
    <location>
        <begin position="72"/>
        <end position="401"/>
    </location>
</feature>
<proteinExistence type="predicted"/>
<dbReference type="PANTHER" id="PTHR21240">
    <property type="entry name" value="2-AMINO-3-CARBOXYLMUCONATE-6-SEMIALDEHYDE DECARBOXYLASE"/>
    <property type="match status" value="1"/>
</dbReference>
<dbReference type="InterPro" id="IPR006680">
    <property type="entry name" value="Amidohydro-rel"/>
</dbReference>
<keyword evidence="1" id="KW-0456">Lyase</keyword>
<evidence type="ECO:0000313" key="3">
    <source>
        <dbReference type="EMBL" id="GAA3205194.1"/>
    </source>
</evidence>